<evidence type="ECO:0000313" key="5">
    <source>
        <dbReference type="EMBL" id="KAF9521341.1"/>
    </source>
</evidence>
<dbReference type="Pfam" id="PF00155">
    <property type="entry name" value="Aminotran_1_2"/>
    <property type="match status" value="1"/>
</dbReference>
<keyword evidence="6" id="KW-1185">Reference proteome</keyword>
<keyword evidence="3 5" id="KW-0808">Transferase</keyword>
<feature type="domain" description="Aminotransferase class I/classII large" evidence="4">
    <location>
        <begin position="4"/>
        <end position="112"/>
    </location>
</feature>
<dbReference type="Proteomes" id="UP000807306">
    <property type="component" value="Unassembled WGS sequence"/>
</dbReference>
<dbReference type="GO" id="GO:0030170">
    <property type="term" value="F:pyridoxal phosphate binding"/>
    <property type="evidence" value="ECO:0007669"/>
    <property type="project" value="InterPro"/>
</dbReference>
<dbReference type="InterPro" id="IPR015424">
    <property type="entry name" value="PyrdxlP-dep_Trfase"/>
</dbReference>
<dbReference type="OrthoDB" id="10263824at2759"/>
<evidence type="ECO:0000256" key="1">
    <source>
        <dbReference type="ARBA" id="ARBA00001933"/>
    </source>
</evidence>
<comment type="caution">
    <text evidence="5">The sequence shown here is derived from an EMBL/GenBank/DDBJ whole genome shotgun (WGS) entry which is preliminary data.</text>
</comment>
<evidence type="ECO:0000259" key="4">
    <source>
        <dbReference type="Pfam" id="PF00155"/>
    </source>
</evidence>
<gene>
    <name evidence="5" type="ORF">CPB83DRAFT_316830</name>
</gene>
<dbReference type="InterPro" id="IPR015421">
    <property type="entry name" value="PyrdxlP-dep_Trfase_major"/>
</dbReference>
<dbReference type="GO" id="GO:0006783">
    <property type="term" value="P:heme biosynthetic process"/>
    <property type="evidence" value="ECO:0007669"/>
    <property type="project" value="TreeGrafter"/>
</dbReference>
<evidence type="ECO:0000313" key="6">
    <source>
        <dbReference type="Proteomes" id="UP000807306"/>
    </source>
</evidence>
<dbReference type="GO" id="GO:0005739">
    <property type="term" value="C:mitochondrion"/>
    <property type="evidence" value="ECO:0007669"/>
    <property type="project" value="TreeGrafter"/>
</dbReference>
<dbReference type="EMBL" id="MU158119">
    <property type="protein sequence ID" value="KAF9521341.1"/>
    <property type="molecule type" value="Genomic_DNA"/>
</dbReference>
<dbReference type="SUPFAM" id="SSF53383">
    <property type="entry name" value="PLP-dependent transferases"/>
    <property type="match status" value="1"/>
</dbReference>
<organism evidence="5 6">
    <name type="scientific">Crepidotus variabilis</name>
    <dbReference type="NCBI Taxonomy" id="179855"/>
    <lineage>
        <taxon>Eukaryota</taxon>
        <taxon>Fungi</taxon>
        <taxon>Dikarya</taxon>
        <taxon>Basidiomycota</taxon>
        <taxon>Agaricomycotina</taxon>
        <taxon>Agaricomycetes</taxon>
        <taxon>Agaricomycetidae</taxon>
        <taxon>Agaricales</taxon>
        <taxon>Agaricineae</taxon>
        <taxon>Crepidotaceae</taxon>
        <taxon>Crepidotus</taxon>
    </lineage>
</organism>
<protein>
    <submittedName>
        <fullName evidence="5">Pyridoxal phosphate-dependent transferase</fullName>
    </submittedName>
</protein>
<dbReference type="PANTHER" id="PTHR13693:SF102">
    <property type="entry name" value="2-AMINO-3-KETOBUTYRATE COENZYME A LIGASE, MITOCHONDRIAL"/>
    <property type="match status" value="1"/>
</dbReference>
<proteinExistence type="inferred from homology"/>
<reference evidence="5" key="1">
    <citation type="submission" date="2020-11" db="EMBL/GenBank/DDBJ databases">
        <authorList>
            <consortium name="DOE Joint Genome Institute"/>
            <person name="Ahrendt S."/>
            <person name="Riley R."/>
            <person name="Andreopoulos W."/>
            <person name="Labutti K."/>
            <person name="Pangilinan J."/>
            <person name="Ruiz-Duenas F.J."/>
            <person name="Barrasa J.M."/>
            <person name="Sanchez-Garcia M."/>
            <person name="Camarero S."/>
            <person name="Miyauchi S."/>
            <person name="Serrano A."/>
            <person name="Linde D."/>
            <person name="Babiker R."/>
            <person name="Drula E."/>
            <person name="Ayuso-Fernandez I."/>
            <person name="Pacheco R."/>
            <person name="Padilla G."/>
            <person name="Ferreira P."/>
            <person name="Barriuso J."/>
            <person name="Kellner H."/>
            <person name="Castanera R."/>
            <person name="Alfaro M."/>
            <person name="Ramirez L."/>
            <person name="Pisabarro A.G."/>
            <person name="Kuo A."/>
            <person name="Tritt A."/>
            <person name="Lipzen A."/>
            <person name="He G."/>
            <person name="Yan M."/>
            <person name="Ng V."/>
            <person name="Cullen D."/>
            <person name="Martin F."/>
            <person name="Rosso M.-N."/>
            <person name="Henrissat B."/>
            <person name="Hibbett D."/>
            <person name="Martinez A.T."/>
            <person name="Grigoriev I.V."/>
        </authorList>
    </citation>
    <scope>NUCLEOTIDE SEQUENCE</scope>
    <source>
        <strain evidence="5">CBS 506.95</strain>
    </source>
</reference>
<dbReference type="InterPro" id="IPR004839">
    <property type="entry name" value="Aminotransferase_I/II_large"/>
</dbReference>
<dbReference type="GO" id="GO:0003870">
    <property type="term" value="F:5-aminolevulinate synthase activity"/>
    <property type="evidence" value="ECO:0007669"/>
    <property type="project" value="TreeGrafter"/>
</dbReference>
<sequence>MELNIAGNGTMYLGLEQELANLHRKLAALVFSSYYVANDATLSILSSELPNCILFSDIMNHAPMIQSMGYSGAKQVIYEHNDLENLETKLKQYPKEQPKIIAFESVYSMCGSRTYQGNLWFGRTVWFSYFLERGTRSRTLPRGAGFAEHLDYNAYFAAGDSSNAIPGSVMDRIDSITGTLSKAYDTVIRTWVHHHDFVTAGCCGRC</sequence>
<comment type="cofactor">
    <cofactor evidence="1">
        <name>pyridoxal 5'-phosphate</name>
        <dbReference type="ChEBI" id="CHEBI:597326"/>
    </cofactor>
</comment>
<dbReference type="AlphaFoldDB" id="A0A9P6BDZ7"/>
<dbReference type="Gene3D" id="3.40.640.10">
    <property type="entry name" value="Type I PLP-dependent aspartate aminotransferase-like (Major domain)"/>
    <property type="match status" value="1"/>
</dbReference>
<evidence type="ECO:0000256" key="2">
    <source>
        <dbReference type="ARBA" id="ARBA00008392"/>
    </source>
</evidence>
<dbReference type="InterPro" id="IPR050087">
    <property type="entry name" value="AON_synthase_class-II"/>
</dbReference>
<dbReference type="PANTHER" id="PTHR13693">
    <property type="entry name" value="CLASS II AMINOTRANSFERASE/8-AMINO-7-OXONONANOATE SYNTHASE"/>
    <property type="match status" value="1"/>
</dbReference>
<comment type="similarity">
    <text evidence="2">Belongs to the class-II pyridoxal-phosphate-dependent aminotransferase family.</text>
</comment>
<accession>A0A9P6BDZ7</accession>
<evidence type="ECO:0000256" key="3">
    <source>
        <dbReference type="ARBA" id="ARBA00022679"/>
    </source>
</evidence>
<name>A0A9P6BDZ7_9AGAR</name>